<evidence type="ECO:0000313" key="3">
    <source>
        <dbReference type="Proteomes" id="UP000077202"/>
    </source>
</evidence>
<evidence type="ECO:0000256" key="1">
    <source>
        <dbReference type="SAM" id="MobiDB-lite"/>
    </source>
</evidence>
<keyword evidence="3" id="KW-1185">Reference proteome</keyword>
<comment type="caution">
    <text evidence="2">The sequence shown here is derived from an EMBL/GenBank/DDBJ whole genome shotgun (WGS) entry which is preliminary data.</text>
</comment>
<accession>A0A176W5Y5</accession>
<feature type="region of interest" description="Disordered" evidence="1">
    <location>
        <begin position="22"/>
        <end position="62"/>
    </location>
</feature>
<feature type="compositionally biased region" description="Polar residues" evidence="1">
    <location>
        <begin position="24"/>
        <end position="39"/>
    </location>
</feature>
<dbReference type="AlphaFoldDB" id="A0A176W5Y5"/>
<protein>
    <submittedName>
        <fullName evidence="2">Uncharacterized protein</fullName>
    </submittedName>
</protein>
<sequence>MGLLIPAEIEVFPSREVEEVVLANESNSDLESEPRNSPQQRRKRSPCRQDSQPRKRRRIDEAAVADRLRRTALIEMQSSDFRTKSKMKARRLILEEDSSTESRRAVLRGRPVQEAGPAERAAKEIEKSVLSLLQYLDWKREKYAEVCTNESYEEIVRKRTRTKVAVTAEIAVKERKSQPTEAKYQALQKRLEACRTAYDTESLKVDELSTAAKEKEQEYQIELAVRAKKLTEYEGARILDLELIDKLEAQCGELKTQRSQTEEQLCEMKAKLTEAEGKNRQLSEETRDALTARV</sequence>
<dbReference type="Proteomes" id="UP000077202">
    <property type="component" value="Unassembled WGS sequence"/>
</dbReference>
<name>A0A176W5Y5_MARPO</name>
<proteinExistence type="predicted"/>
<dbReference type="EMBL" id="LVLJ01001739">
    <property type="protein sequence ID" value="OAE28487.1"/>
    <property type="molecule type" value="Genomic_DNA"/>
</dbReference>
<organism evidence="2 3">
    <name type="scientific">Marchantia polymorpha subsp. ruderalis</name>
    <dbReference type="NCBI Taxonomy" id="1480154"/>
    <lineage>
        <taxon>Eukaryota</taxon>
        <taxon>Viridiplantae</taxon>
        <taxon>Streptophyta</taxon>
        <taxon>Embryophyta</taxon>
        <taxon>Marchantiophyta</taxon>
        <taxon>Marchantiopsida</taxon>
        <taxon>Marchantiidae</taxon>
        <taxon>Marchantiales</taxon>
        <taxon>Marchantiaceae</taxon>
        <taxon>Marchantia</taxon>
    </lineage>
</organism>
<reference evidence="2" key="1">
    <citation type="submission" date="2016-03" db="EMBL/GenBank/DDBJ databases">
        <title>Mechanisms controlling the formation of the plant cell surface in tip-growing cells are functionally conserved among land plants.</title>
        <authorList>
            <person name="Honkanen S."/>
            <person name="Jones V.A."/>
            <person name="Morieri G."/>
            <person name="Champion C."/>
            <person name="Hetherington A.J."/>
            <person name="Kelly S."/>
            <person name="Saint-Marcoux D."/>
            <person name="Proust H."/>
            <person name="Prescott H."/>
            <person name="Dolan L."/>
        </authorList>
    </citation>
    <scope>NUCLEOTIDE SEQUENCE [LARGE SCALE GENOMIC DNA]</scope>
    <source>
        <tissue evidence="2">Whole gametophyte</tissue>
    </source>
</reference>
<gene>
    <name evidence="2" type="ORF">AXG93_115s1780</name>
</gene>
<evidence type="ECO:0000313" key="2">
    <source>
        <dbReference type="EMBL" id="OAE28487.1"/>
    </source>
</evidence>
<feature type="region of interest" description="Disordered" evidence="1">
    <location>
        <begin position="275"/>
        <end position="294"/>
    </location>
</feature>